<dbReference type="EMBL" id="HBKR01014121">
    <property type="protein sequence ID" value="CAE2301212.1"/>
    <property type="molecule type" value="Transcribed_RNA"/>
</dbReference>
<gene>
    <name evidence="1" type="ORF">NAES01612_LOCUS9345</name>
</gene>
<accession>A0A7S4KPA9</accession>
<organism evidence="1">
    <name type="scientific">Paramoeba aestuarina</name>
    <dbReference type="NCBI Taxonomy" id="180227"/>
    <lineage>
        <taxon>Eukaryota</taxon>
        <taxon>Amoebozoa</taxon>
        <taxon>Discosea</taxon>
        <taxon>Flabellinia</taxon>
        <taxon>Dactylopodida</taxon>
        <taxon>Paramoebidae</taxon>
        <taxon>Paramoeba</taxon>
    </lineage>
</organism>
<protein>
    <submittedName>
        <fullName evidence="1">Uncharacterized protein</fullName>
    </submittedName>
</protein>
<name>A0A7S4KPA9_9EUKA</name>
<sequence>MTDQPKLWESWGEIFCVCMESQSLSSAESVELALKDLVAKEEPEHVAVFIADINLKLRTMSSSGIFLRTLDLISRPTLYSGVMENEKAQSSSFDSCINDYNSLIESKLEFLQGGASDTDVHRRLYVLITFLVVHFEKPEERSKVVKYLQNVIDILSANRNRVGMLIQRELVAARHLMPSGDKRDDIDGFLTKHNIMQ</sequence>
<evidence type="ECO:0000313" key="1">
    <source>
        <dbReference type="EMBL" id="CAE2301212.1"/>
    </source>
</evidence>
<dbReference type="AlphaFoldDB" id="A0A7S4KPA9"/>
<reference evidence="1" key="1">
    <citation type="submission" date="2021-01" db="EMBL/GenBank/DDBJ databases">
        <authorList>
            <person name="Corre E."/>
            <person name="Pelletier E."/>
            <person name="Niang G."/>
            <person name="Scheremetjew M."/>
            <person name="Finn R."/>
            <person name="Kale V."/>
            <person name="Holt S."/>
            <person name="Cochrane G."/>
            <person name="Meng A."/>
            <person name="Brown T."/>
            <person name="Cohen L."/>
        </authorList>
    </citation>
    <scope>NUCLEOTIDE SEQUENCE</scope>
    <source>
        <strain evidence="1">SoJaBio B1-5/56/2</strain>
    </source>
</reference>
<proteinExistence type="predicted"/>